<dbReference type="FunFam" id="1.10.10.10:FF:000286">
    <property type="entry name" value="Heat shock transcription factor"/>
    <property type="match status" value="1"/>
</dbReference>
<proteinExistence type="inferred from homology"/>
<evidence type="ECO:0000256" key="1">
    <source>
        <dbReference type="ARBA" id="ARBA00004123"/>
    </source>
</evidence>
<dbReference type="VEuPathDB" id="FungiDB:H310_12477"/>
<reference evidence="6" key="1">
    <citation type="submission" date="2013-12" db="EMBL/GenBank/DDBJ databases">
        <title>The Genome Sequence of Aphanomyces invadans NJM9701.</title>
        <authorList>
            <consortium name="The Broad Institute Genomics Platform"/>
            <person name="Russ C."/>
            <person name="Tyler B."/>
            <person name="van West P."/>
            <person name="Dieguez-Uribeondo J."/>
            <person name="Young S.K."/>
            <person name="Zeng Q."/>
            <person name="Gargeya S."/>
            <person name="Fitzgerald M."/>
            <person name="Abouelleil A."/>
            <person name="Alvarado L."/>
            <person name="Chapman S.B."/>
            <person name="Gainer-Dewar J."/>
            <person name="Goldberg J."/>
            <person name="Griggs A."/>
            <person name="Gujja S."/>
            <person name="Hansen M."/>
            <person name="Howarth C."/>
            <person name="Imamovic A."/>
            <person name="Ireland A."/>
            <person name="Larimer J."/>
            <person name="McCowan C."/>
            <person name="Murphy C."/>
            <person name="Pearson M."/>
            <person name="Poon T.W."/>
            <person name="Priest M."/>
            <person name="Roberts A."/>
            <person name="Saif S."/>
            <person name="Shea T."/>
            <person name="Sykes S."/>
            <person name="Wortman J."/>
            <person name="Nusbaum C."/>
            <person name="Birren B."/>
        </authorList>
    </citation>
    <scope>NUCLEOTIDE SEQUENCE [LARGE SCALE GENOMIC DNA]</scope>
    <source>
        <strain evidence="6">NJM9701</strain>
    </source>
</reference>
<comment type="similarity">
    <text evidence="4">Belongs to the HSF family.</text>
</comment>
<protein>
    <recommendedName>
        <fullName evidence="5">HSF-type DNA-binding domain-containing protein</fullName>
    </recommendedName>
</protein>
<dbReference type="InterPro" id="IPR036388">
    <property type="entry name" value="WH-like_DNA-bd_sf"/>
</dbReference>
<evidence type="ECO:0000313" key="6">
    <source>
        <dbReference type="EMBL" id="ETV93713.1"/>
    </source>
</evidence>
<dbReference type="GO" id="GO:0003700">
    <property type="term" value="F:DNA-binding transcription factor activity"/>
    <property type="evidence" value="ECO:0007669"/>
    <property type="project" value="InterPro"/>
</dbReference>
<dbReference type="InterPro" id="IPR036390">
    <property type="entry name" value="WH_DNA-bd_sf"/>
</dbReference>
<dbReference type="OrthoDB" id="60033at2759"/>
<dbReference type="SUPFAM" id="SSF46785">
    <property type="entry name" value="Winged helix' DNA-binding domain"/>
    <property type="match status" value="1"/>
</dbReference>
<dbReference type="RefSeq" id="XP_008877754.1">
    <property type="nucleotide sequence ID" value="XM_008879532.1"/>
</dbReference>
<feature type="domain" description="HSF-type DNA-binding" evidence="5">
    <location>
        <begin position="8"/>
        <end position="102"/>
    </location>
</feature>
<dbReference type="AlphaFoldDB" id="A0A024TI26"/>
<organism evidence="6">
    <name type="scientific">Aphanomyces invadans</name>
    <dbReference type="NCBI Taxonomy" id="157072"/>
    <lineage>
        <taxon>Eukaryota</taxon>
        <taxon>Sar</taxon>
        <taxon>Stramenopiles</taxon>
        <taxon>Oomycota</taxon>
        <taxon>Saprolegniomycetes</taxon>
        <taxon>Saprolegniales</taxon>
        <taxon>Verrucalvaceae</taxon>
        <taxon>Aphanomyces</taxon>
    </lineage>
</organism>
<dbReference type="SMART" id="SM00415">
    <property type="entry name" value="HSF"/>
    <property type="match status" value="1"/>
</dbReference>
<comment type="subcellular location">
    <subcellularLocation>
        <location evidence="1">Nucleus</location>
    </subcellularLocation>
</comment>
<accession>A0A024TI26</accession>
<dbReference type="Gene3D" id="1.10.10.10">
    <property type="entry name" value="Winged helix-like DNA-binding domain superfamily/Winged helix DNA-binding domain"/>
    <property type="match status" value="1"/>
</dbReference>
<evidence type="ECO:0000256" key="2">
    <source>
        <dbReference type="ARBA" id="ARBA00023125"/>
    </source>
</evidence>
<dbReference type="GO" id="GO:0043565">
    <property type="term" value="F:sequence-specific DNA binding"/>
    <property type="evidence" value="ECO:0007669"/>
    <property type="project" value="InterPro"/>
</dbReference>
<dbReference type="STRING" id="157072.A0A024TI26"/>
<evidence type="ECO:0000256" key="3">
    <source>
        <dbReference type="ARBA" id="ARBA00023242"/>
    </source>
</evidence>
<dbReference type="PRINTS" id="PR00056">
    <property type="entry name" value="HSFDOMAIN"/>
</dbReference>
<dbReference type="GeneID" id="20089527"/>
<dbReference type="eggNOG" id="KOG0627">
    <property type="taxonomic scope" value="Eukaryota"/>
</dbReference>
<dbReference type="Pfam" id="PF00447">
    <property type="entry name" value="HSF_DNA-bind"/>
    <property type="match status" value="1"/>
</dbReference>
<keyword evidence="2" id="KW-0238">DNA-binding</keyword>
<dbReference type="PANTHER" id="PTHR10015">
    <property type="entry name" value="HEAT SHOCK TRANSCRIPTION FACTOR"/>
    <property type="match status" value="1"/>
</dbReference>
<dbReference type="InterPro" id="IPR000232">
    <property type="entry name" value="HSF_DNA-bd"/>
</dbReference>
<keyword evidence="3" id="KW-0539">Nucleus</keyword>
<dbReference type="GO" id="GO:0005634">
    <property type="term" value="C:nucleus"/>
    <property type="evidence" value="ECO:0007669"/>
    <property type="project" value="UniProtKB-SubCell"/>
</dbReference>
<gene>
    <name evidence="6" type="ORF">H310_12477</name>
</gene>
<evidence type="ECO:0000259" key="5">
    <source>
        <dbReference type="SMART" id="SM00415"/>
    </source>
</evidence>
<evidence type="ECO:0000256" key="4">
    <source>
        <dbReference type="RuleBase" id="RU004020"/>
    </source>
</evidence>
<dbReference type="EMBL" id="KI913990">
    <property type="protein sequence ID" value="ETV93713.1"/>
    <property type="molecule type" value="Genomic_DNA"/>
</dbReference>
<sequence length="136" mass="16134">MSHKASPDVAPFIQILSSIVENEPQALRWLDDGRAFQIHDMDLFTTVVLAKYFKHNKYSSFQRQLNYFGFKKWTKRRSTVCTFSHECFVRDFPDLRACILRQRQRDRTYDPLMEPCLDLTCIEHDMVVACLQECFS</sequence>
<name>A0A024TI26_9STRA</name>
<dbReference type="PANTHER" id="PTHR10015:SF427">
    <property type="entry name" value="HEAT SHOCK FACTOR PROTEIN"/>
    <property type="match status" value="1"/>
</dbReference>